<proteinExistence type="predicted"/>
<gene>
    <name evidence="3" type="ORF">DEO72_LG2g3700</name>
</gene>
<dbReference type="Proteomes" id="UP000501690">
    <property type="component" value="Linkage Group LG2"/>
</dbReference>
<evidence type="ECO:0000256" key="1">
    <source>
        <dbReference type="SAM" id="Coils"/>
    </source>
</evidence>
<keyword evidence="1" id="KW-0175">Coiled coil</keyword>
<sequence length="182" mass="21523">MFTKWQVLHDVGVLEEKLSYFIVEEVFQEYGCGFGKFERNDKRGGVLQQKEQLRREFLQEVIAKLKQSILNLKAKMKERRKQLPNQQGYSPSYEEKGPCKDYDNVGGSGVDIGSPSNTDHNYYHFRAYSIHEDDDGRKRNEVRGQLEESNMYAQMKHQPRKRYKSRAIQTQFASYEKRKLNK</sequence>
<organism evidence="3 4">
    <name type="scientific">Vigna unguiculata</name>
    <name type="common">Cowpea</name>
    <dbReference type="NCBI Taxonomy" id="3917"/>
    <lineage>
        <taxon>Eukaryota</taxon>
        <taxon>Viridiplantae</taxon>
        <taxon>Streptophyta</taxon>
        <taxon>Embryophyta</taxon>
        <taxon>Tracheophyta</taxon>
        <taxon>Spermatophyta</taxon>
        <taxon>Magnoliopsida</taxon>
        <taxon>eudicotyledons</taxon>
        <taxon>Gunneridae</taxon>
        <taxon>Pentapetalae</taxon>
        <taxon>rosids</taxon>
        <taxon>fabids</taxon>
        <taxon>Fabales</taxon>
        <taxon>Fabaceae</taxon>
        <taxon>Papilionoideae</taxon>
        <taxon>50 kb inversion clade</taxon>
        <taxon>NPAAA clade</taxon>
        <taxon>indigoferoid/millettioid clade</taxon>
        <taxon>Phaseoleae</taxon>
        <taxon>Vigna</taxon>
    </lineage>
</organism>
<reference evidence="3 4" key="1">
    <citation type="submission" date="2019-04" db="EMBL/GenBank/DDBJ databases">
        <title>An improved genome assembly and genetic linkage map for asparagus bean, Vigna unguiculata ssp. sesquipedialis.</title>
        <authorList>
            <person name="Xia Q."/>
            <person name="Zhang R."/>
            <person name="Dong Y."/>
        </authorList>
    </citation>
    <scope>NUCLEOTIDE SEQUENCE [LARGE SCALE GENOMIC DNA]</scope>
    <source>
        <tissue evidence="3">Leaf</tissue>
    </source>
</reference>
<evidence type="ECO:0000313" key="3">
    <source>
        <dbReference type="EMBL" id="QCD83356.1"/>
    </source>
</evidence>
<feature type="region of interest" description="Disordered" evidence="2">
    <location>
        <begin position="145"/>
        <end position="168"/>
    </location>
</feature>
<name>A0A4D6L4E0_VIGUN</name>
<protein>
    <submittedName>
        <fullName evidence="3">Uncharacterized protein</fullName>
    </submittedName>
</protein>
<dbReference type="EMBL" id="CP039346">
    <property type="protein sequence ID" value="QCD83356.1"/>
    <property type="molecule type" value="Genomic_DNA"/>
</dbReference>
<dbReference type="AlphaFoldDB" id="A0A4D6L4E0"/>
<feature type="coiled-coil region" evidence="1">
    <location>
        <begin position="55"/>
        <end position="82"/>
    </location>
</feature>
<keyword evidence="4" id="KW-1185">Reference proteome</keyword>
<evidence type="ECO:0000313" key="4">
    <source>
        <dbReference type="Proteomes" id="UP000501690"/>
    </source>
</evidence>
<evidence type="ECO:0000256" key="2">
    <source>
        <dbReference type="SAM" id="MobiDB-lite"/>
    </source>
</evidence>
<accession>A0A4D6L4E0</accession>